<reference evidence="2" key="1">
    <citation type="submission" date="2021-01" db="EMBL/GenBank/DDBJ databases">
        <title>Whole genome shotgun sequence of Planotetraspora silvatica NBRC 100141.</title>
        <authorList>
            <person name="Komaki H."/>
            <person name="Tamura T."/>
        </authorList>
    </citation>
    <scope>NUCLEOTIDE SEQUENCE</scope>
    <source>
        <strain evidence="2">NBRC 100141</strain>
    </source>
</reference>
<keyword evidence="3" id="KW-1185">Reference proteome</keyword>
<organism evidence="2 3">
    <name type="scientific">Planotetraspora silvatica</name>
    <dbReference type="NCBI Taxonomy" id="234614"/>
    <lineage>
        <taxon>Bacteria</taxon>
        <taxon>Bacillati</taxon>
        <taxon>Actinomycetota</taxon>
        <taxon>Actinomycetes</taxon>
        <taxon>Streptosporangiales</taxon>
        <taxon>Streptosporangiaceae</taxon>
        <taxon>Planotetraspora</taxon>
    </lineage>
</organism>
<evidence type="ECO:0000259" key="1">
    <source>
        <dbReference type="Pfam" id="PF24696"/>
    </source>
</evidence>
<gene>
    <name evidence="2" type="ORF">Psi02_76350</name>
</gene>
<evidence type="ECO:0000313" key="2">
    <source>
        <dbReference type="EMBL" id="GII51211.1"/>
    </source>
</evidence>
<dbReference type="RefSeq" id="WP_203980719.1">
    <property type="nucleotide sequence ID" value="NZ_BAAAKY010000004.1"/>
</dbReference>
<proteinExistence type="predicted"/>
<comment type="caution">
    <text evidence="2">The sequence shown here is derived from an EMBL/GenBank/DDBJ whole genome shotgun (WGS) entry which is preliminary data.</text>
</comment>
<dbReference type="EMBL" id="BOOQ01000063">
    <property type="protein sequence ID" value="GII51211.1"/>
    <property type="molecule type" value="Genomic_DNA"/>
</dbReference>
<sequence length="200" mass="21489">MMTSDSVRIYDPRGVVEVEQSPLAPRAREMVRLRLGVLSNTKWNAAKLLRATVRALEAGGTRFESVNFYDKEHFSSDASPEVIAAIAAENDVALIAIGDCGSCTSSCVNDGVRLEQAGTPAAVIVTTEFEHEARLQREARGMAGLEMAGLEMVVVAHPISSLTLEQLDDRAAEAAPQACDIWFPAGHTERPADNATHSVV</sequence>
<dbReference type="Proteomes" id="UP000644610">
    <property type="component" value="Unassembled WGS sequence"/>
</dbReference>
<dbReference type="Pfam" id="PF24696">
    <property type="entry name" value="UGSC"/>
    <property type="match status" value="1"/>
</dbReference>
<dbReference type="NCBIfam" id="NF041046">
    <property type="entry name" value="UGSC_fam"/>
    <property type="match status" value="1"/>
</dbReference>
<feature type="domain" description="UGSC-like" evidence="1">
    <location>
        <begin position="9"/>
        <end position="182"/>
    </location>
</feature>
<protein>
    <recommendedName>
        <fullName evidence="1">UGSC-like domain-containing protein</fullName>
    </recommendedName>
</protein>
<name>A0A8J3UXD7_9ACTN</name>
<evidence type="ECO:0000313" key="3">
    <source>
        <dbReference type="Proteomes" id="UP000644610"/>
    </source>
</evidence>
<dbReference type="InterPro" id="IPR057767">
    <property type="entry name" value="UGSC-like_dom"/>
</dbReference>
<dbReference type="AlphaFoldDB" id="A0A8J3UXD7"/>
<accession>A0A8J3UXD7</accession>
<dbReference type="InterPro" id="IPR049831">
    <property type="entry name" value="UGSC_seleno"/>
</dbReference>